<gene>
    <name evidence="1" type="ORF">AB3G37_00220</name>
</gene>
<dbReference type="EMBL" id="CP165628">
    <property type="protein sequence ID" value="XDU72595.1"/>
    <property type="molecule type" value="Genomic_DNA"/>
</dbReference>
<name>A0AB39VRU7_9GAMM</name>
<protein>
    <recommendedName>
        <fullName evidence="2">Lysine-N-methylase</fullName>
    </recommendedName>
</protein>
<evidence type="ECO:0008006" key="2">
    <source>
        <dbReference type="Google" id="ProtNLM"/>
    </source>
</evidence>
<organism evidence="1">
    <name type="scientific">Rouxiella sp. WC2420</name>
    <dbReference type="NCBI Taxonomy" id="3234145"/>
    <lineage>
        <taxon>Bacteria</taxon>
        <taxon>Pseudomonadati</taxon>
        <taxon>Pseudomonadota</taxon>
        <taxon>Gammaproteobacteria</taxon>
        <taxon>Enterobacterales</taxon>
        <taxon>Yersiniaceae</taxon>
        <taxon>Rouxiella</taxon>
    </lineage>
</organism>
<dbReference type="AlphaFoldDB" id="A0AB39VRU7"/>
<dbReference type="RefSeq" id="WP_369789337.1">
    <property type="nucleotide sequence ID" value="NZ_CP165628.1"/>
</dbReference>
<sequence>MPMIKRYTPNYVVKFKQTSTYCTCLSCKKSPPKTALVTQHWKNQQRESVSLRCESACRAVLLDPQAFMLDDSSLVTEENQVRQEFTAFEQALNQQCINLAIAPQPSFEESLFALGILVSKAESLDPQAGESLDALLNMAADLQALAENGQLQQQYILLPPVPEIQAKAFKTLGKKSFAFALPKLQKMALQMALSELSLLSPAQFAERHDEIKTVWQDSCTPYFAKHSHIWRNYLLYCLYHQPFSPTVSHRITDCYFELLADIYELKTLLAIALSSDIAMDEDSVIKIFTAFHQAGENQQETNPGKHDLGDKTNNLLNALALICL</sequence>
<accession>A0AB39VRU7</accession>
<reference evidence="1" key="1">
    <citation type="submission" date="2024-07" db="EMBL/GenBank/DDBJ databases">
        <authorList>
            <person name="Biller S.J."/>
        </authorList>
    </citation>
    <scope>NUCLEOTIDE SEQUENCE</scope>
    <source>
        <strain evidence="1">WC2420</strain>
    </source>
</reference>
<evidence type="ECO:0000313" key="1">
    <source>
        <dbReference type="EMBL" id="XDU72595.1"/>
    </source>
</evidence>
<proteinExistence type="predicted"/>